<dbReference type="Pfam" id="PF00593">
    <property type="entry name" value="TonB_dep_Rec_b-barrel"/>
    <property type="match status" value="1"/>
</dbReference>
<reference evidence="12" key="1">
    <citation type="submission" date="2016-08" db="EMBL/GenBank/DDBJ databases">
        <authorList>
            <person name="Seilhamer J.J."/>
        </authorList>
    </citation>
    <scope>NUCLEOTIDE SEQUENCE</scope>
    <source>
        <strain evidence="12">86</strain>
    </source>
</reference>
<organism evidence="12">
    <name type="scientific">uncultured Sporomusa sp</name>
    <dbReference type="NCBI Taxonomy" id="307249"/>
    <lineage>
        <taxon>Bacteria</taxon>
        <taxon>Bacillati</taxon>
        <taxon>Bacillota</taxon>
        <taxon>Negativicutes</taxon>
        <taxon>Selenomonadales</taxon>
        <taxon>Sporomusaceae</taxon>
        <taxon>Sporomusa</taxon>
        <taxon>environmental samples</taxon>
    </lineage>
</organism>
<dbReference type="InterPro" id="IPR012910">
    <property type="entry name" value="Plug_dom"/>
</dbReference>
<keyword evidence="7 8" id="KW-0998">Cell outer membrane</keyword>
<evidence type="ECO:0000259" key="10">
    <source>
        <dbReference type="Pfam" id="PF00593"/>
    </source>
</evidence>
<name>A0A212LVB1_9FIRM</name>
<evidence type="ECO:0000256" key="5">
    <source>
        <dbReference type="ARBA" id="ARBA00023077"/>
    </source>
</evidence>
<dbReference type="Pfam" id="PF07715">
    <property type="entry name" value="Plug"/>
    <property type="match status" value="1"/>
</dbReference>
<dbReference type="GO" id="GO:0015344">
    <property type="term" value="F:siderophore uptake transmembrane transporter activity"/>
    <property type="evidence" value="ECO:0007669"/>
    <property type="project" value="TreeGrafter"/>
</dbReference>
<keyword evidence="12" id="KW-0675">Receptor</keyword>
<accession>A0A212LVB1</accession>
<evidence type="ECO:0000256" key="4">
    <source>
        <dbReference type="ARBA" id="ARBA00022692"/>
    </source>
</evidence>
<dbReference type="InterPro" id="IPR036942">
    <property type="entry name" value="Beta-barrel_TonB_sf"/>
</dbReference>
<dbReference type="AlphaFoldDB" id="A0A212LVB1"/>
<keyword evidence="3 8" id="KW-1134">Transmembrane beta strand</keyword>
<dbReference type="InterPro" id="IPR037066">
    <property type="entry name" value="Plug_dom_sf"/>
</dbReference>
<dbReference type="InterPro" id="IPR000531">
    <property type="entry name" value="Beta-barrel_TonB"/>
</dbReference>
<dbReference type="Gene3D" id="2.170.130.10">
    <property type="entry name" value="TonB-dependent receptor, plug domain"/>
    <property type="match status" value="1"/>
</dbReference>
<dbReference type="PANTHER" id="PTHR30069:SF27">
    <property type="entry name" value="BLL4766 PROTEIN"/>
    <property type="match status" value="1"/>
</dbReference>
<evidence type="ECO:0000259" key="11">
    <source>
        <dbReference type="Pfam" id="PF07715"/>
    </source>
</evidence>
<gene>
    <name evidence="12" type="ORF">KL86SPO_40039</name>
</gene>
<dbReference type="InterPro" id="IPR039426">
    <property type="entry name" value="TonB-dep_rcpt-like"/>
</dbReference>
<evidence type="ECO:0000313" key="12">
    <source>
        <dbReference type="EMBL" id="SCM81555.1"/>
    </source>
</evidence>
<dbReference type="GO" id="GO:0044718">
    <property type="term" value="P:siderophore transmembrane transport"/>
    <property type="evidence" value="ECO:0007669"/>
    <property type="project" value="TreeGrafter"/>
</dbReference>
<comment type="similarity">
    <text evidence="8 9">Belongs to the TonB-dependent receptor family.</text>
</comment>
<dbReference type="PANTHER" id="PTHR30069">
    <property type="entry name" value="TONB-DEPENDENT OUTER MEMBRANE RECEPTOR"/>
    <property type="match status" value="1"/>
</dbReference>
<protein>
    <submittedName>
        <fullName evidence="12">TonB-dependent receptor plug domain protein</fullName>
    </submittedName>
</protein>
<evidence type="ECO:0000256" key="2">
    <source>
        <dbReference type="ARBA" id="ARBA00022448"/>
    </source>
</evidence>
<evidence type="ECO:0000256" key="1">
    <source>
        <dbReference type="ARBA" id="ARBA00004571"/>
    </source>
</evidence>
<evidence type="ECO:0000256" key="6">
    <source>
        <dbReference type="ARBA" id="ARBA00023136"/>
    </source>
</evidence>
<dbReference type="CDD" id="cd01347">
    <property type="entry name" value="ligand_gated_channel"/>
    <property type="match status" value="1"/>
</dbReference>
<dbReference type="EMBL" id="FMJE01000004">
    <property type="protein sequence ID" value="SCM81555.1"/>
    <property type="molecule type" value="Genomic_DNA"/>
</dbReference>
<feature type="domain" description="TonB-dependent receptor-like beta-barrel" evidence="10">
    <location>
        <begin position="229"/>
        <end position="677"/>
    </location>
</feature>
<feature type="domain" description="TonB-dependent receptor plug" evidence="11">
    <location>
        <begin position="108"/>
        <end position="215"/>
    </location>
</feature>
<keyword evidence="6 8" id="KW-0472">Membrane</keyword>
<keyword evidence="2 8" id="KW-0813">Transport</keyword>
<dbReference type="SUPFAM" id="SSF56935">
    <property type="entry name" value="Porins"/>
    <property type="match status" value="1"/>
</dbReference>
<evidence type="ECO:0000256" key="8">
    <source>
        <dbReference type="PROSITE-ProRule" id="PRU01360"/>
    </source>
</evidence>
<comment type="subcellular location">
    <subcellularLocation>
        <location evidence="1 8">Cell outer membrane</location>
        <topology evidence="1 8">Multi-pass membrane protein</topology>
    </subcellularLocation>
</comment>
<dbReference type="PROSITE" id="PS52016">
    <property type="entry name" value="TONB_DEPENDENT_REC_3"/>
    <property type="match status" value="1"/>
</dbReference>
<evidence type="ECO:0000256" key="3">
    <source>
        <dbReference type="ARBA" id="ARBA00022452"/>
    </source>
</evidence>
<proteinExistence type="inferred from homology"/>
<keyword evidence="5 9" id="KW-0798">TonB box</keyword>
<evidence type="ECO:0000256" key="9">
    <source>
        <dbReference type="RuleBase" id="RU003357"/>
    </source>
</evidence>
<keyword evidence="4 8" id="KW-0812">Transmembrane</keyword>
<dbReference type="Gene3D" id="2.40.170.20">
    <property type="entry name" value="TonB-dependent receptor, beta-barrel domain"/>
    <property type="match status" value="1"/>
</dbReference>
<dbReference type="GO" id="GO:0009279">
    <property type="term" value="C:cell outer membrane"/>
    <property type="evidence" value="ECO:0007669"/>
    <property type="project" value="UniProtKB-SubCell"/>
</dbReference>
<sequence>MTRAFFLERLVIQPVQRIVPTYKKRYAGGISWISIESFCGTNGVSVIDQIMRGVCEQMIHNKKQLTQLLAMVLLLNAATNVSAENSKEEDFSFDKIVVTAQRMETKELDTPASTTVITAQELKDTGAINVFDALDHTIGVNSFSYGTGGGEYGAMLSRVMIRGLDKGTLVLVNGAPVNLMNYNTMRVIPVEAVERVEIVKGSNAVLYGAEAMGGVVNIITKKATGDNSGSISSTYGNYYKDNSLLVNGKDFMFFYKKEFSAEVDEHSRIFTKDSTTGAKTDKINLGKGNNESMFLNLNLSDELSLNYSYSNAESTYNRWSGKTATQPYSLSKSIYYDKRSNVNLVYDNKEAAFKSVLAYNSINLKGGGAATTDYDMYSINFDNQKTWWLRDGKDSLIAGLTLQREHNGRNYSSANFDRDSYALYGSYSREMSDKFTVTLGLREHIVKANEYDASQNIMLPQLQTLYKINDNTSWYTNIGKSFEMPATSSPFTKNVSTAIKLKPQEGWTYETGLKRINGNEAFKVALFAMNIDNKFAWVKENTVIPGGDKNLSVQINRDKFRNKGIEMEYSKKLNESWQYNLGASFSDPESKTGTGDWAQDAAKLQLSTGVTYTEKKLLTNLDFFYAGKREFAYYTMNGSTASAANYDHRLGNRIDLDATVRYKATDSDVITLSGYNLLDRDNPVSNTEYWSTPLNYRLTYTHNF</sequence>
<evidence type="ECO:0000256" key="7">
    <source>
        <dbReference type="ARBA" id="ARBA00023237"/>
    </source>
</evidence>